<sequence>MRGRDHHSERVERCSSEDGVVARLGSDDREVHHAHGVAIVVAERDRQRDESQRLNPFPRETQQSSSCMEKIRFLKAHLEEGRFK</sequence>
<dbReference type="AlphaFoldDB" id="A0A2H9ZRN5"/>
<gene>
    <name evidence="2" type="ORF">AXF42_Ash019713</name>
</gene>
<accession>A0A2H9ZRN5</accession>
<reference evidence="2 3" key="1">
    <citation type="journal article" date="2017" name="Nature">
        <title>The Apostasia genome and the evolution of orchids.</title>
        <authorList>
            <person name="Zhang G.Q."/>
            <person name="Liu K.W."/>
            <person name="Li Z."/>
            <person name="Lohaus R."/>
            <person name="Hsiao Y.Y."/>
            <person name="Niu S.C."/>
            <person name="Wang J.Y."/>
            <person name="Lin Y.C."/>
            <person name="Xu Q."/>
            <person name="Chen L.J."/>
            <person name="Yoshida K."/>
            <person name="Fujiwara S."/>
            <person name="Wang Z.W."/>
            <person name="Zhang Y.Q."/>
            <person name="Mitsuda N."/>
            <person name="Wang M."/>
            <person name="Liu G.H."/>
            <person name="Pecoraro L."/>
            <person name="Huang H.X."/>
            <person name="Xiao X.J."/>
            <person name="Lin M."/>
            <person name="Wu X.Y."/>
            <person name="Wu W.L."/>
            <person name="Chen Y.Y."/>
            <person name="Chang S.B."/>
            <person name="Sakamoto S."/>
            <person name="Ohme-Takagi M."/>
            <person name="Yagi M."/>
            <person name="Zeng S.J."/>
            <person name="Shen C.Y."/>
            <person name="Yeh C.M."/>
            <person name="Luo Y.B."/>
            <person name="Tsai W.C."/>
            <person name="Van de Peer Y."/>
            <person name="Liu Z.J."/>
        </authorList>
    </citation>
    <scope>NUCLEOTIDE SEQUENCE [LARGE SCALE GENOMIC DNA]</scope>
    <source>
        <strain evidence="3">cv. Shenzhen</strain>
        <tissue evidence="2">Stem</tissue>
    </source>
</reference>
<evidence type="ECO:0000313" key="2">
    <source>
        <dbReference type="EMBL" id="PKA45952.1"/>
    </source>
</evidence>
<keyword evidence="3" id="KW-1185">Reference proteome</keyword>
<feature type="region of interest" description="Disordered" evidence="1">
    <location>
        <begin position="44"/>
        <end position="66"/>
    </location>
</feature>
<organism evidence="2 3">
    <name type="scientific">Apostasia shenzhenica</name>
    <dbReference type="NCBI Taxonomy" id="1088818"/>
    <lineage>
        <taxon>Eukaryota</taxon>
        <taxon>Viridiplantae</taxon>
        <taxon>Streptophyta</taxon>
        <taxon>Embryophyta</taxon>
        <taxon>Tracheophyta</taxon>
        <taxon>Spermatophyta</taxon>
        <taxon>Magnoliopsida</taxon>
        <taxon>Liliopsida</taxon>
        <taxon>Asparagales</taxon>
        <taxon>Orchidaceae</taxon>
        <taxon>Apostasioideae</taxon>
        <taxon>Apostasia</taxon>
    </lineage>
</organism>
<name>A0A2H9ZRN5_9ASPA</name>
<evidence type="ECO:0000313" key="3">
    <source>
        <dbReference type="Proteomes" id="UP000236161"/>
    </source>
</evidence>
<proteinExistence type="predicted"/>
<dbReference type="EMBL" id="KZ454627">
    <property type="protein sequence ID" value="PKA45952.1"/>
    <property type="molecule type" value="Genomic_DNA"/>
</dbReference>
<dbReference type="Proteomes" id="UP000236161">
    <property type="component" value="Unassembled WGS sequence"/>
</dbReference>
<protein>
    <submittedName>
        <fullName evidence="2">Uncharacterized protein</fullName>
    </submittedName>
</protein>
<evidence type="ECO:0000256" key="1">
    <source>
        <dbReference type="SAM" id="MobiDB-lite"/>
    </source>
</evidence>